<keyword evidence="1" id="KW-0472">Membrane</keyword>
<dbReference type="Proteomes" id="UP001377567">
    <property type="component" value="Unassembled WGS sequence"/>
</dbReference>
<dbReference type="AlphaFoldDB" id="A0AAV5S0W3"/>
<proteinExistence type="predicted"/>
<dbReference type="EMBL" id="BTGD01000008">
    <property type="protein sequence ID" value="GMM56518.1"/>
    <property type="molecule type" value="Genomic_DNA"/>
</dbReference>
<feature type="transmembrane region" description="Helical" evidence="1">
    <location>
        <begin position="155"/>
        <end position="178"/>
    </location>
</feature>
<sequence>MLVLLISQFAGSILSSLALHYQRRYNALHNSVYGLSYDTTILSIVKSTVVLYTVLSYQFNPEVRHQLYARFPLFYNSWDDIPVSTPLLFAEGLLLLSHLRIWRQMSLYKRTRHTHQGFSLIALMFLSLFIVVPAVLTLYLAYFNIYHFAYLDHLNIMWVMAQIVGSLVFCSQICINWMGSCCAGVSSRSVMTLCVANAVRWLGYMFTVWTGSVDFWAWPFNATPIVVVSADLLGLFLIFYQAQFIYFRHKPTLPKQSLRKSSFV</sequence>
<gene>
    <name evidence="2" type="ORF">DAKH74_031340</name>
</gene>
<feature type="transmembrane region" description="Helical" evidence="1">
    <location>
        <begin position="215"/>
        <end position="240"/>
    </location>
</feature>
<comment type="caution">
    <text evidence="2">The sequence shown here is derived from an EMBL/GenBank/DDBJ whole genome shotgun (WGS) entry which is preliminary data.</text>
</comment>
<keyword evidence="1" id="KW-1133">Transmembrane helix</keyword>
<feature type="transmembrane region" description="Helical" evidence="1">
    <location>
        <begin position="81"/>
        <end position="99"/>
    </location>
</feature>
<organism evidence="2 3">
    <name type="scientific">Maudiozyma humilis</name>
    <name type="common">Sour dough yeast</name>
    <name type="synonym">Kazachstania humilis</name>
    <dbReference type="NCBI Taxonomy" id="51915"/>
    <lineage>
        <taxon>Eukaryota</taxon>
        <taxon>Fungi</taxon>
        <taxon>Dikarya</taxon>
        <taxon>Ascomycota</taxon>
        <taxon>Saccharomycotina</taxon>
        <taxon>Saccharomycetes</taxon>
        <taxon>Saccharomycetales</taxon>
        <taxon>Saccharomycetaceae</taxon>
        <taxon>Maudiozyma</taxon>
    </lineage>
</organism>
<feature type="transmembrane region" description="Helical" evidence="1">
    <location>
        <begin position="120"/>
        <end position="143"/>
    </location>
</feature>
<evidence type="ECO:0000313" key="3">
    <source>
        <dbReference type="Proteomes" id="UP001377567"/>
    </source>
</evidence>
<feature type="transmembrane region" description="Helical" evidence="1">
    <location>
        <begin position="190"/>
        <end position="209"/>
    </location>
</feature>
<evidence type="ECO:0000256" key="1">
    <source>
        <dbReference type="SAM" id="Phobius"/>
    </source>
</evidence>
<reference evidence="2 3" key="1">
    <citation type="journal article" date="2023" name="Elife">
        <title>Identification of key yeast species and microbe-microbe interactions impacting larval growth of Drosophila in the wild.</title>
        <authorList>
            <person name="Mure A."/>
            <person name="Sugiura Y."/>
            <person name="Maeda R."/>
            <person name="Honda K."/>
            <person name="Sakurai N."/>
            <person name="Takahashi Y."/>
            <person name="Watada M."/>
            <person name="Katoh T."/>
            <person name="Gotoh A."/>
            <person name="Gotoh Y."/>
            <person name="Taniguchi I."/>
            <person name="Nakamura K."/>
            <person name="Hayashi T."/>
            <person name="Katayama T."/>
            <person name="Uemura T."/>
            <person name="Hattori Y."/>
        </authorList>
    </citation>
    <scope>NUCLEOTIDE SEQUENCE [LARGE SCALE GENOMIC DNA]</scope>
    <source>
        <strain evidence="2 3">KH-74</strain>
    </source>
</reference>
<keyword evidence="1" id="KW-0812">Transmembrane</keyword>
<name>A0AAV5S0W3_MAUHU</name>
<keyword evidence="3" id="KW-1185">Reference proteome</keyword>
<protein>
    <submittedName>
        <fullName evidence="2">Uncharacterized protein</fullName>
    </submittedName>
</protein>
<accession>A0AAV5S0W3</accession>
<evidence type="ECO:0000313" key="2">
    <source>
        <dbReference type="EMBL" id="GMM56518.1"/>
    </source>
</evidence>